<dbReference type="RefSeq" id="WP_135394549.1">
    <property type="nucleotide sequence ID" value="NZ_SRMB01000001.1"/>
</dbReference>
<dbReference type="EMBL" id="SRMB01000001">
    <property type="protein sequence ID" value="TGE29776.1"/>
    <property type="molecule type" value="Genomic_DNA"/>
</dbReference>
<gene>
    <name evidence="1" type="ORF">E5K02_10040</name>
</gene>
<evidence type="ECO:0000313" key="2">
    <source>
        <dbReference type="Proteomes" id="UP000298471"/>
    </source>
</evidence>
<sequence length="165" mass="18519">MSTTLEILQAYPLGTLEVEVMNRFSGNSFRAWVRGLQVGAVGVEVEKEGANGYTSFHDLEYVTPVLRSFEDLCIPLEDGTVPAVEVAKIIGPDKYDWARARAESFNGHKYIVVFHHNGSELFTLYNDDYGLSECSLHDGLRAIAYLRSKHFAVNLTPDQYIRKTA</sequence>
<dbReference type="Proteomes" id="UP000298471">
    <property type="component" value="Unassembled WGS sequence"/>
</dbReference>
<accession>A0A4Z0QJS6</accession>
<comment type="caution">
    <text evidence="1">The sequence shown here is derived from an EMBL/GenBank/DDBJ whole genome shotgun (WGS) entry which is preliminary data.</text>
</comment>
<reference evidence="1 2" key="1">
    <citation type="submission" date="2019-04" db="EMBL/GenBank/DDBJ databases">
        <authorList>
            <person name="Feng G."/>
            <person name="Zhang J."/>
            <person name="Zhu H."/>
        </authorList>
    </citation>
    <scope>NUCLEOTIDE SEQUENCE [LARGE SCALE GENOMIC DNA]</scope>
    <source>
        <strain evidence="1 2">9PBR-1</strain>
    </source>
</reference>
<dbReference type="AlphaFoldDB" id="A0A4Z0QJS6"/>
<evidence type="ECO:0000313" key="1">
    <source>
        <dbReference type="EMBL" id="TGE29776.1"/>
    </source>
</evidence>
<name>A0A4Z0QJS6_9BACT</name>
<keyword evidence="2" id="KW-1185">Reference proteome</keyword>
<organism evidence="1 2">
    <name type="scientific">Hymenobacter metallicola</name>
    <dbReference type="NCBI Taxonomy" id="2563114"/>
    <lineage>
        <taxon>Bacteria</taxon>
        <taxon>Pseudomonadati</taxon>
        <taxon>Bacteroidota</taxon>
        <taxon>Cytophagia</taxon>
        <taxon>Cytophagales</taxon>
        <taxon>Hymenobacteraceae</taxon>
        <taxon>Hymenobacter</taxon>
    </lineage>
</organism>
<protein>
    <submittedName>
        <fullName evidence="1">Uncharacterized protein</fullName>
    </submittedName>
</protein>
<proteinExistence type="predicted"/>